<dbReference type="EnsemblPlants" id="ORGLA07G0029800.1">
    <property type="protein sequence ID" value="ORGLA07G0029800.1"/>
    <property type="gene ID" value="ORGLA07G0029800"/>
</dbReference>
<accession>I1Q856</accession>
<name>I1Q856_ORYGL</name>
<protein>
    <submittedName>
        <fullName evidence="1">Uncharacterized protein</fullName>
    </submittedName>
</protein>
<dbReference type="Gramene" id="ORGLA07G0029800.1">
    <property type="protein sequence ID" value="ORGLA07G0029800.1"/>
    <property type="gene ID" value="ORGLA07G0029800"/>
</dbReference>
<evidence type="ECO:0000313" key="2">
    <source>
        <dbReference type="Proteomes" id="UP000007306"/>
    </source>
</evidence>
<evidence type="ECO:0000313" key="1">
    <source>
        <dbReference type="EnsemblPlants" id="ORGLA07G0029800.1"/>
    </source>
</evidence>
<dbReference type="Proteomes" id="UP000007306">
    <property type="component" value="Chromosome 7"/>
</dbReference>
<reference evidence="1 2" key="2">
    <citation type="submission" date="2018-04" db="EMBL/GenBank/DDBJ databases">
        <title>OglaRS2 (Oryza glaberrima Reference Sequence Version 2).</title>
        <authorList>
            <person name="Zhang J."/>
            <person name="Kudrna D."/>
            <person name="Lee S."/>
            <person name="Talag J."/>
            <person name="Rajasekar S."/>
            <person name="Wing R.A."/>
        </authorList>
    </citation>
    <scope>NUCLEOTIDE SEQUENCE [LARGE SCALE GENOMIC DNA]</scope>
    <source>
        <strain evidence="1 2">cv. IRGC 96717</strain>
    </source>
</reference>
<dbReference type="AlphaFoldDB" id="I1Q856"/>
<reference evidence="1" key="1">
    <citation type="submission" date="2015-06" db="UniProtKB">
        <authorList>
            <consortium name="EnsemblPlants"/>
        </authorList>
    </citation>
    <scope>IDENTIFICATION</scope>
</reference>
<proteinExistence type="predicted"/>
<sequence length="80" mass="8686">MTAEKRRNTCSARLESTSTRISHAFHKATTLAMDPSIFVFQSAACSTIPAFLLPGHCLILSETLISSSLGERISFLDGKL</sequence>
<dbReference type="HOGENOM" id="CLU_2597163_0_0_1"/>
<organism evidence="1 2">
    <name type="scientific">Oryza glaberrima</name>
    <name type="common">African rice</name>
    <dbReference type="NCBI Taxonomy" id="4538"/>
    <lineage>
        <taxon>Eukaryota</taxon>
        <taxon>Viridiplantae</taxon>
        <taxon>Streptophyta</taxon>
        <taxon>Embryophyta</taxon>
        <taxon>Tracheophyta</taxon>
        <taxon>Spermatophyta</taxon>
        <taxon>Magnoliopsida</taxon>
        <taxon>Liliopsida</taxon>
        <taxon>Poales</taxon>
        <taxon>Poaceae</taxon>
        <taxon>BOP clade</taxon>
        <taxon>Oryzoideae</taxon>
        <taxon>Oryzeae</taxon>
        <taxon>Oryzinae</taxon>
        <taxon>Oryza</taxon>
    </lineage>
</organism>
<keyword evidence="2" id="KW-1185">Reference proteome</keyword>